<dbReference type="EMBL" id="SDAM02000322">
    <property type="protein sequence ID" value="KAH6824856.1"/>
    <property type="molecule type" value="Genomic_DNA"/>
</dbReference>
<dbReference type="Proteomes" id="UP001190926">
    <property type="component" value="Unassembled WGS sequence"/>
</dbReference>
<sequence length="64" mass="7087">MLCESECFWKKGPPRVTSNVGPLASCQDGTDNRAAGTALFDRAASPEHPRIIIRSHARKNRAFF</sequence>
<name>A0AAD4J102_PERFH</name>
<organism evidence="1 2">
    <name type="scientific">Perilla frutescens var. hirtella</name>
    <name type="common">Perilla citriodora</name>
    <name type="synonym">Perilla setoyensis</name>
    <dbReference type="NCBI Taxonomy" id="608512"/>
    <lineage>
        <taxon>Eukaryota</taxon>
        <taxon>Viridiplantae</taxon>
        <taxon>Streptophyta</taxon>
        <taxon>Embryophyta</taxon>
        <taxon>Tracheophyta</taxon>
        <taxon>Spermatophyta</taxon>
        <taxon>Magnoliopsida</taxon>
        <taxon>eudicotyledons</taxon>
        <taxon>Gunneridae</taxon>
        <taxon>Pentapetalae</taxon>
        <taxon>asterids</taxon>
        <taxon>lamiids</taxon>
        <taxon>Lamiales</taxon>
        <taxon>Lamiaceae</taxon>
        <taxon>Nepetoideae</taxon>
        <taxon>Elsholtzieae</taxon>
        <taxon>Perilla</taxon>
    </lineage>
</organism>
<evidence type="ECO:0000313" key="2">
    <source>
        <dbReference type="Proteomes" id="UP001190926"/>
    </source>
</evidence>
<proteinExistence type="predicted"/>
<reference evidence="1 2" key="1">
    <citation type="journal article" date="2021" name="Nat. Commun.">
        <title>Incipient diploidization of the medicinal plant Perilla within 10,000 years.</title>
        <authorList>
            <person name="Zhang Y."/>
            <person name="Shen Q."/>
            <person name="Leng L."/>
            <person name="Zhang D."/>
            <person name="Chen S."/>
            <person name="Shi Y."/>
            <person name="Ning Z."/>
            <person name="Chen S."/>
        </authorList>
    </citation>
    <scope>NUCLEOTIDE SEQUENCE [LARGE SCALE GENOMIC DNA]</scope>
    <source>
        <strain evidence="2">cv. PC099</strain>
    </source>
</reference>
<evidence type="ECO:0000313" key="1">
    <source>
        <dbReference type="EMBL" id="KAH6824856.1"/>
    </source>
</evidence>
<protein>
    <submittedName>
        <fullName evidence="1">Uncharacterized protein</fullName>
    </submittedName>
</protein>
<dbReference type="AlphaFoldDB" id="A0AAD4J102"/>
<gene>
    <name evidence="1" type="ORF">C2S53_010931</name>
</gene>
<accession>A0AAD4J102</accession>
<keyword evidence="2" id="KW-1185">Reference proteome</keyword>
<comment type="caution">
    <text evidence="1">The sequence shown here is derived from an EMBL/GenBank/DDBJ whole genome shotgun (WGS) entry which is preliminary data.</text>
</comment>